<dbReference type="SMART" id="SM00100">
    <property type="entry name" value="cNMP"/>
    <property type="match status" value="1"/>
</dbReference>
<evidence type="ECO:0000259" key="1">
    <source>
        <dbReference type="PROSITE" id="PS50042"/>
    </source>
</evidence>
<organism evidence="2 3">
    <name type="scientific">Mariprofundus aestuarium</name>
    <dbReference type="NCBI Taxonomy" id="1921086"/>
    <lineage>
        <taxon>Bacteria</taxon>
        <taxon>Pseudomonadati</taxon>
        <taxon>Pseudomonadota</taxon>
        <taxon>Candidatius Mariprofundia</taxon>
        <taxon>Mariprofundales</taxon>
        <taxon>Mariprofundaceae</taxon>
        <taxon>Mariprofundus</taxon>
    </lineage>
</organism>
<reference evidence="2 3" key="1">
    <citation type="submission" date="2016-12" db="EMBL/GenBank/DDBJ databases">
        <title>Isolation and genomic insights into novel planktonic Zetaproteobacteria from stratified waters of the Chesapeake Bay.</title>
        <authorList>
            <person name="McAllister S.M."/>
            <person name="Kato S."/>
            <person name="Chan C.S."/>
            <person name="Chiu B.K."/>
            <person name="Field E.K."/>
        </authorList>
    </citation>
    <scope>NUCLEOTIDE SEQUENCE [LARGE SCALE GENOMIC DNA]</scope>
    <source>
        <strain evidence="2 3">CP-5</strain>
    </source>
</reference>
<dbReference type="PANTHER" id="PTHR24567:SF74">
    <property type="entry name" value="HTH-TYPE TRANSCRIPTIONAL REGULATOR ARCR"/>
    <property type="match status" value="1"/>
</dbReference>
<dbReference type="Pfam" id="PF00027">
    <property type="entry name" value="cNMP_binding"/>
    <property type="match status" value="1"/>
</dbReference>
<keyword evidence="3" id="KW-1185">Reference proteome</keyword>
<dbReference type="PROSITE" id="PS00889">
    <property type="entry name" value="CNMP_BINDING_2"/>
    <property type="match status" value="1"/>
</dbReference>
<dbReference type="PANTHER" id="PTHR24567">
    <property type="entry name" value="CRP FAMILY TRANSCRIPTIONAL REGULATORY PROTEIN"/>
    <property type="match status" value="1"/>
</dbReference>
<dbReference type="InterPro" id="IPR014710">
    <property type="entry name" value="RmlC-like_jellyroll"/>
</dbReference>
<proteinExistence type="predicted"/>
<dbReference type="InterPro" id="IPR000595">
    <property type="entry name" value="cNMP-bd_dom"/>
</dbReference>
<sequence length="150" mass="16417">MIHEIMDMMQAIPLFDKIAGSQLNVIAAHMNILKLEEKARLFSEGEKSDYMCFVVSGKLDVIKRAESGKLVAVSTLSRGRSIGEMALLDTFPRSATVVANTPCTLLIISREKFDEILVQYPAVGISFLKGIAEMLSLQLRKASGLLADVS</sequence>
<dbReference type="SUPFAM" id="SSF51206">
    <property type="entry name" value="cAMP-binding domain-like"/>
    <property type="match status" value="1"/>
</dbReference>
<accession>A0A2K8KYE6</accession>
<evidence type="ECO:0000313" key="2">
    <source>
        <dbReference type="EMBL" id="ATX80030.1"/>
    </source>
</evidence>
<dbReference type="GO" id="GO:0003700">
    <property type="term" value="F:DNA-binding transcription factor activity"/>
    <property type="evidence" value="ECO:0007669"/>
    <property type="project" value="TreeGrafter"/>
</dbReference>
<dbReference type="GO" id="GO:0005829">
    <property type="term" value="C:cytosol"/>
    <property type="evidence" value="ECO:0007669"/>
    <property type="project" value="TreeGrafter"/>
</dbReference>
<evidence type="ECO:0000313" key="3">
    <source>
        <dbReference type="Proteomes" id="UP000231701"/>
    </source>
</evidence>
<dbReference type="InterPro" id="IPR018490">
    <property type="entry name" value="cNMP-bd_dom_sf"/>
</dbReference>
<dbReference type="InterPro" id="IPR050397">
    <property type="entry name" value="Env_Response_Regulators"/>
</dbReference>
<feature type="domain" description="Cyclic nucleotide-binding" evidence="1">
    <location>
        <begin position="14"/>
        <end position="117"/>
    </location>
</feature>
<dbReference type="Proteomes" id="UP000231701">
    <property type="component" value="Chromosome"/>
</dbReference>
<dbReference type="PROSITE" id="PS50042">
    <property type="entry name" value="CNMP_BINDING_3"/>
    <property type="match status" value="1"/>
</dbReference>
<protein>
    <submittedName>
        <fullName evidence="2">Cyclic nucleotide-binding domain-containing protein</fullName>
    </submittedName>
</protein>
<dbReference type="CDD" id="cd00038">
    <property type="entry name" value="CAP_ED"/>
    <property type="match status" value="1"/>
</dbReference>
<dbReference type="OrthoDB" id="5289354at2"/>
<dbReference type="RefSeq" id="WP_157819284.1">
    <property type="nucleotide sequence ID" value="NZ_CP018799.1"/>
</dbReference>
<dbReference type="Gene3D" id="2.60.120.10">
    <property type="entry name" value="Jelly Rolls"/>
    <property type="match status" value="1"/>
</dbReference>
<dbReference type="EMBL" id="CP018799">
    <property type="protein sequence ID" value="ATX80030.1"/>
    <property type="molecule type" value="Genomic_DNA"/>
</dbReference>
<dbReference type="KEGG" id="maes:Ga0123461_1617"/>
<dbReference type="AlphaFoldDB" id="A0A2K8KYE6"/>
<dbReference type="InterPro" id="IPR018488">
    <property type="entry name" value="cNMP-bd_CS"/>
</dbReference>
<gene>
    <name evidence="2" type="ORF">Ga0123461_1617</name>
</gene>
<name>A0A2K8KYE6_MARES</name>